<dbReference type="Proteomes" id="UP001516400">
    <property type="component" value="Unassembled WGS sequence"/>
</dbReference>
<protein>
    <submittedName>
        <fullName evidence="2">Uncharacterized protein</fullName>
    </submittedName>
</protein>
<feature type="region of interest" description="Disordered" evidence="1">
    <location>
        <begin position="28"/>
        <end position="67"/>
    </location>
</feature>
<comment type="caution">
    <text evidence="2">The sequence shown here is derived from an EMBL/GenBank/DDBJ whole genome shotgun (WGS) entry which is preliminary data.</text>
</comment>
<feature type="compositionally biased region" description="Acidic residues" evidence="1">
    <location>
        <begin position="28"/>
        <end position="37"/>
    </location>
</feature>
<accession>A0ABD2NXE6</accession>
<keyword evidence="3" id="KW-1185">Reference proteome</keyword>
<evidence type="ECO:0000313" key="2">
    <source>
        <dbReference type="EMBL" id="KAL3283384.1"/>
    </source>
</evidence>
<sequence length="100" mass="11654">MKCTNFTKHEIQSGKKTWFCDFCQISPEEQEEDDEEYSEGKSGSDPEDQQIQSPSVSKKKSVNKRKISDEDLMKKLDSVSSQNEKLLKKVEWRGTIRYSK</sequence>
<dbReference type="EMBL" id="JABFTP020000144">
    <property type="protein sequence ID" value="KAL3283384.1"/>
    <property type="molecule type" value="Genomic_DNA"/>
</dbReference>
<evidence type="ECO:0000256" key="1">
    <source>
        <dbReference type="SAM" id="MobiDB-lite"/>
    </source>
</evidence>
<gene>
    <name evidence="2" type="ORF">HHI36_006531</name>
</gene>
<dbReference type="AlphaFoldDB" id="A0ABD2NXE6"/>
<reference evidence="2 3" key="1">
    <citation type="journal article" date="2021" name="BMC Biol.">
        <title>Horizontally acquired antibacterial genes associated with adaptive radiation of ladybird beetles.</title>
        <authorList>
            <person name="Li H.S."/>
            <person name="Tang X.F."/>
            <person name="Huang Y.H."/>
            <person name="Xu Z.Y."/>
            <person name="Chen M.L."/>
            <person name="Du X.Y."/>
            <person name="Qiu B.Y."/>
            <person name="Chen P.T."/>
            <person name="Zhang W."/>
            <person name="Slipinski A."/>
            <person name="Escalona H.E."/>
            <person name="Waterhouse R.M."/>
            <person name="Zwick A."/>
            <person name="Pang H."/>
        </authorList>
    </citation>
    <scope>NUCLEOTIDE SEQUENCE [LARGE SCALE GENOMIC DNA]</scope>
    <source>
        <strain evidence="2">SYSU2018</strain>
    </source>
</reference>
<name>A0ABD2NXE6_9CUCU</name>
<proteinExistence type="predicted"/>
<evidence type="ECO:0000313" key="3">
    <source>
        <dbReference type="Proteomes" id="UP001516400"/>
    </source>
</evidence>
<organism evidence="2 3">
    <name type="scientific">Cryptolaemus montrouzieri</name>
    <dbReference type="NCBI Taxonomy" id="559131"/>
    <lineage>
        <taxon>Eukaryota</taxon>
        <taxon>Metazoa</taxon>
        <taxon>Ecdysozoa</taxon>
        <taxon>Arthropoda</taxon>
        <taxon>Hexapoda</taxon>
        <taxon>Insecta</taxon>
        <taxon>Pterygota</taxon>
        <taxon>Neoptera</taxon>
        <taxon>Endopterygota</taxon>
        <taxon>Coleoptera</taxon>
        <taxon>Polyphaga</taxon>
        <taxon>Cucujiformia</taxon>
        <taxon>Coccinelloidea</taxon>
        <taxon>Coccinellidae</taxon>
        <taxon>Scymninae</taxon>
        <taxon>Scymnini</taxon>
        <taxon>Cryptolaemus</taxon>
    </lineage>
</organism>